<feature type="transmembrane region" description="Helical" evidence="1">
    <location>
        <begin position="137"/>
        <end position="158"/>
    </location>
</feature>
<dbReference type="EMBL" id="ML977504">
    <property type="protein sequence ID" value="KAF2130303.1"/>
    <property type="molecule type" value="Genomic_DNA"/>
</dbReference>
<dbReference type="InterPro" id="IPR019251">
    <property type="entry name" value="DUF2231_TM"/>
</dbReference>
<organism evidence="3 4">
    <name type="scientific">Dothidotthia symphoricarpi CBS 119687</name>
    <dbReference type="NCBI Taxonomy" id="1392245"/>
    <lineage>
        <taxon>Eukaryota</taxon>
        <taxon>Fungi</taxon>
        <taxon>Dikarya</taxon>
        <taxon>Ascomycota</taxon>
        <taxon>Pezizomycotina</taxon>
        <taxon>Dothideomycetes</taxon>
        <taxon>Pleosporomycetidae</taxon>
        <taxon>Pleosporales</taxon>
        <taxon>Dothidotthiaceae</taxon>
        <taxon>Dothidotthia</taxon>
    </lineage>
</organism>
<gene>
    <name evidence="3" type="ORF">P153DRAFT_314031</name>
</gene>
<keyword evidence="4" id="KW-1185">Reference proteome</keyword>
<feature type="transmembrane region" description="Helical" evidence="1">
    <location>
        <begin position="60"/>
        <end position="85"/>
    </location>
</feature>
<name>A0A6A6AG95_9PLEO</name>
<dbReference type="OrthoDB" id="2580011at2759"/>
<feature type="domain" description="DUF2231" evidence="2">
    <location>
        <begin position="3"/>
        <end position="161"/>
    </location>
</feature>
<accession>A0A6A6AG95</accession>
<keyword evidence="1" id="KW-0812">Transmembrane</keyword>
<reference evidence="3" key="1">
    <citation type="journal article" date="2020" name="Stud. Mycol.">
        <title>101 Dothideomycetes genomes: a test case for predicting lifestyles and emergence of pathogens.</title>
        <authorList>
            <person name="Haridas S."/>
            <person name="Albert R."/>
            <person name="Binder M."/>
            <person name="Bloem J."/>
            <person name="Labutti K."/>
            <person name="Salamov A."/>
            <person name="Andreopoulos B."/>
            <person name="Baker S."/>
            <person name="Barry K."/>
            <person name="Bills G."/>
            <person name="Bluhm B."/>
            <person name="Cannon C."/>
            <person name="Castanera R."/>
            <person name="Culley D."/>
            <person name="Daum C."/>
            <person name="Ezra D."/>
            <person name="Gonzalez J."/>
            <person name="Henrissat B."/>
            <person name="Kuo A."/>
            <person name="Liang C."/>
            <person name="Lipzen A."/>
            <person name="Lutzoni F."/>
            <person name="Magnuson J."/>
            <person name="Mondo S."/>
            <person name="Nolan M."/>
            <person name="Ohm R."/>
            <person name="Pangilinan J."/>
            <person name="Park H.-J."/>
            <person name="Ramirez L."/>
            <person name="Alfaro M."/>
            <person name="Sun H."/>
            <person name="Tritt A."/>
            <person name="Yoshinaga Y."/>
            <person name="Zwiers L.-H."/>
            <person name="Turgeon B."/>
            <person name="Goodwin S."/>
            <person name="Spatafora J."/>
            <person name="Crous P."/>
            <person name="Grigoriev I."/>
        </authorList>
    </citation>
    <scope>NUCLEOTIDE SEQUENCE</scope>
    <source>
        <strain evidence="3">CBS 119687</strain>
    </source>
</reference>
<dbReference type="Pfam" id="PF09990">
    <property type="entry name" value="DUF2231"/>
    <property type="match status" value="1"/>
</dbReference>
<proteinExistence type="predicted"/>
<dbReference type="Proteomes" id="UP000799771">
    <property type="component" value="Unassembled WGS sequence"/>
</dbReference>
<keyword evidence="1" id="KW-0472">Membrane</keyword>
<feature type="non-terminal residue" evidence="3">
    <location>
        <position position="170"/>
    </location>
</feature>
<protein>
    <recommendedName>
        <fullName evidence="2">DUF2231 domain-containing protein</fullName>
    </recommendedName>
</protein>
<evidence type="ECO:0000313" key="4">
    <source>
        <dbReference type="Proteomes" id="UP000799771"/>
    </source>
</evidence>
<sequence length="170" mass="18147">MSHPKHPAVVHFPITFTALAGALDAVYYASLQPATSSIVASAFKSLSIAIPPSTFPILSYYATILTILTSLPAISTGAWELMPVLKRDGLSSKKAQVGILHAVINDITVFGAVFNWWSRRNQAEFLPSGMNVFVSTVLAVPATFFAAYLGGHLVYVYGMGIGRGSAKKSQ</sequence>
<evidence type="ECO:0000313" key="3">
    <source>
        <dbReference type="EMBL" id="KAF2130303.1"/>
    </source>
</evidence>
<keyword evidence="1" id="KW-1133">Transmembrane helix</keyword>
<dbReference type="GeneID" id="54405338"/>
<dbReference type="AlphaFoldDB" id="A0A6A6AG95"/>
<evidence type="ECO:0000259" key="2">
    <source>
        <dbReference type="Pfam" id="PF09990"/>
    </source>
</evidence>
<dbReference type="RefSeq" id="XP_033524690.1">
    <property type="nucleotide sequence ID" value="XM_033664906.1"/>
</dbReference>
<feature type="transmembrane region" description="Helical" evidence="1">
    <location>
        <begin position="97"/>
        <end position="117"/>
    </location>
</feature>
<evidence type="ECO:0000256" key="1">
    <source>
        <dbReference type="SAM" id="Phobius"/>
    </source>
</evidence>